<keyword evidence="3" id="KW-1284">Encapsulin nanocompartment</keyword>
<accession>A0A848LXJ6</accession>
<comment type="caution">
    <text evidence="4">The sequence shown here is derived from an EMBL/GenBank/DDBJ whole genome shotgun (WGS) entry which is preliminary data.</text>
</comment>
<comment type="similarity">
    <text evidence="2">Belongs to the encapsulin family. Family 1 subfamily.</text>
</comment>
<keyword evidence="5" id="KW-1185">Reference proteome</keyword>
<dbReference type="GO" id="GO:0140737">
    <property type="term" value="C:encapsulin nanocompartment"/>
    <property type="evidence" value="ECO:0007669"/>
    <property type="project" value="UniProtKB-SubCell"/>
</dbReference>
<proteinExistence type="inferred from homology"/>
<dbReference type="InterPro" id="IPR007544">
    <property type="entry name" value="ENCAP"/>
</dbReference>
<gene>
    <name evidence="4" type="ORF">HG543_47810</name>
</gene>
<dbReference type="Proteomes" id="UP000518300">
    <property type="component" value="Unassembled WGS sequence"/>
</dbReference>
<dbReference type="Gene3D" id="3.30.2400.30">
    <property type="match status" value="1"/>
</dbReference>
<protein>
    <submittedName>
        <fullName evidence="4">Bacteriocin family protein</fullName>
    </submittedName>
</protein>
<sequence length="294" mass="32322">MPDFLGHAENPLREEEWARLNETVIQVARRSLVGRRILDIYGPLGAGVQTVAYDEFQGVSPGAVDIVGEQDTAMVFTDVRKFKTIPIIYKDFLLHWRDIEAARTHNMPLDVSAAAGAAALCAQQEDELIFYGDARLGYEGLMTANGRLTVPLGDWTVAGGGFQAIVDSTRKLNEHGHFGPYAVVLSPRLYSQLHRIYEKTGVLEIETIRQLASDGVYQSNRLRGDSGVVVSTGRENMDLAVAMDMVAAYLGASRMNHPFRVLESLLLRIKHPDAICTLEGPGSANAPPPPTHRR</sequence>
<evidence type="ECO:0000256" key="2">
    <source>
        <dbReference type="ARBA" id="ARBA00033743"/>
    </source>
</evidence>
<dbReference type="AlphaFoldDB" id="A0A848LXJ6"/>
<evidence type="ECO:0000313" key="5">
    <source>
        <dbReference type="Proteomes" id="UP000518300"/>
    </source>
</evidence>
<dbReference type="EMBL" id="JABBJJ010000433">
    <property type="protein sequence ID" value="NMO22516.1"/>
    <property type="molecule type" value="Genomic_DNA"/>
</dbReference>
<organism evidence="4 5">
    <name type="scientific">Pyxidicoccus fallax</name>
    <dbReference type="NCBI Taxonomy" id="394095"/>
    <lineage>
        <taxon>Bacteria</taxon>
        <taxon>Pseudomonadati</taxon>
        <taxon>Myxococcota</taxon>
        <taxon>Myxococcia</taxon>
        <taxon>Myxococcales</taxon>
        <taxon>Cystobacterineae</taxon>
        <taxon>Myxococcaceae</taxon>
        <taxon>Pyxidicoccus</taxon>
    </lineage>
</organism>
<dbReference type="PANTHER" id="PTHR37165:SF1">
    <property type="entry name" value="TYPE 1 ENCAPSULIN SHELL PROTEIN"/>
    <property type="match status" value="1"/>
</dbReference>
<dbReference type="Gene3D" id="3.30.2320.10">
    <property type="entry name" value="hypothetical protein PF0899 domain"/>
    <property type="match status" value="1"/>
</dbReference>
<reference evidence="4 5" key="1">
    <citation type="submission" date="2020-04" db="EMBL/GenBank/DDBJ databases">
        <title>Draft genome of Pyxidicoccus fallax type strain.</title>
        <authorList>
            <person name="Whitworth D.E."/>
        </authorList>
    </citation>
    <scope>NUCLEOTIDE SEQUENCE [LARGE SCALE GENOMIC DNA]</scope>
    <source>
        <strain evidence="4 5">DSM 14698</strain>
    </source>
</reference>
<evidence type="ECO:0000313" key="4">
    <source>
        <dbReference type="EMBL" id="NMO22516.1"/>
    </source>
</evidence>
<dbReference type="RefSeq" id="WP_169351651.1">
    <property type="nucleotide sequence ID" value="NZ_JABBJJ010000433.1"/>
</dbReference>
<evidence type="ECO:0000256" key="1">
    <source>
        <dbReference type="ARBA" id="ARBA00033738"/>
    </source>
</evidence>
<evidence type="ECO:0000256" key="3">
    <source>
        <dbReference type="ARBA" id="ARBA00033787"/>
    </source>
</evidence>
<dbReference type="Pfam" id="PF04454">
    <property type="entry name" value="Linocin_M18"/>
    <property type="match status" value="1"/>
</dbReference>
<dbReference type="InterPro" id="IPR051429">
    <property type="entry name" value="Encapsulin_nc"/>
</dbReference>
<name>A0A848LXJ6_9BACT</name>
<dbReference type="NCBIfam" id="NF041155">
    <property type="entry name" value="encap_f1"/>
    <property type="match status" value="1"/>
</dbReference>
<comment type="subcellular location">
    <subcellularLocation>
        <location evidence="1">Encapsulin nanocompartment</location>
    </subcellularLocation>
</comment>
<dbReference type="PANTHER" id="PTHR37165">
    <property type="entry name" value="PEPTIDASE U56 FAMILY"/>
    <property type="match status" value="1"/>
</dbReference>